<organism evidence="1 2">
    <name type="scientific">Neolentinus lepideus HHB14362 ss-1</name>
    <dbReference type="NCBI Taxonomy" id="1314782"/>
    <lineage>
        <taxon>Eukaryota</taxon>
        <taxon>Fungi</taxon>
        <taxon>Dikarya</taxon>
        <taxon>Basidiomycota</taxon>
        <taxon>Agaricomycotina</taxon>
        <taxon>Agaricomycetes</taxon>
        <taxon>Gloeophyllales</taxon>
        <taxon>Gloeophyllaceae</taxon>
        <taxon>Neolentinus</taxon>
    </lineage>
</organism>
<dbReference type="AlphaFoldDB" id="A0A165ND18"/>
<dbReference type="InParanoid" id="A0A165ND18"/>
<name>A0A165ND18_9AGAM</name>
<keyword evidence="2" id="KW-1185">Reference proteome</keyword>
<sequence>MAVAGSILIDMTLITACSSPNAFLHTNAQYILRGLMSFAIVEKAFEIIGFLLTGILEPLHAAYGPKQWPDLAYIEPPFSHLPVSCSF</sequence>
<dbReference type="Proteomes" id="UP000076761">
    <property type="component" value="Unassembled WGS sequence"/>
</dbReference>
<reference evidence="1 2" key="1">
    <citation type="journal article" date="2016" name="Mol. Biol. Evol.">
        <title>Comparative Genomics of Early-Diverging Mushroom-Forming Fungi Provides Insights into the Origins of Lignocellulose Decay Capabilities.</title>
        <authorList>
            <person name="Nagy L.G."/>
            <person name="Riley R."/>
            <person name="Tritt A."/>
            <person name="Adam C."/>
            <person name="Daum C."/>
            <person name="Floudas D."/>
            <person name="Sun H."/>
            <person name="Yadav J.S."/>
            <person name="Pangilinan J."/>
            <person name="Larsson K.H."/>
            <person name="Matsuura K."/>
            <person name="Barry K."/>
            <person name="Labutti K."/>
            <person name="Kuo R."/>
            <person name="Ohm R.A."/>
            <person name="Bhattacharya S.S."/>
            <person name="Shirouzu T."/>
            <person name="Yoshinaga Y."/>
            <person name="Martin F.M."/>
            <person name="Grigoriev I.V."/>
            <person name="Hibbett D.S."/>
        </authorList>
    </citation>
    <scope>NUCLEOTIDE SEQUENCE [LARGE SCALE GENOMIC DNA]</scope>
    <source>
        <strain evidence="1 2">HHB14362 ss-1</strain>
    </source>
</reference>
<proteinExistence type="predicted"/>
<evidence type="ECO:0000313" key="1">
    <source>
        <dbReference type="EMBL" id="KZT19482.1"/>
    </source>
</evidence>
<protein>
    <submittedName>
        <fullName evidence="1">Uncharacterized protein</fullName>
    </submittedName>
</protein>
<dbReference type="EMBL" id="KV425640">
    <property type="protein sequence ID" value="KZT19482.1"/>
    <property type="molecule type" value="Genomic_DNA"/>
</dbReference>
<gene>
    <name evidence="1" type="ORF">NEOLEDRAFT_968092</name>
</gene>
<evidence type="ECO:0000313" key="2">
    <source>
        <dbReference type="Proteomes" id="UP000076761"/>
    </source>
</evidence>
<accession>A0A165ND18</accession>